<sequence>MIKIFKTFGTEAIDACFGMLLASVAFLLVSRFGVIGASIGFLGVYIYRFTCKLLKGKVKRKMNEGLEILYR</sequence>
<name>A0ABS4G3D0_9CLOT</name>
<keyword evidence="3" id="KW-1185">Reference proteome</keyword>
<keyword evidence="1" id="KW-1133">Transmembrane helix</keyword>
<feature type="transmembrane region" description="Helical" evidence="1">
    <location>
        <begin position="35"/>
        <end position="54"/>
    </location>
</feature>
<evidence type="ECO:0000256" key="1">
    <source>
        <dbReference type="SAM" id="Phobius"/>
    </source>
</evidence>
<accession>A0ABS4G3D0</accession>
<keyword evidence="1" id="KW-0472">Membrane</keyword>
<dbReference type="RefSeq" id="WP_209459256.1">
    <property type="nucleotide sequence ID" value="NZ_JAGGKC010000010.1"/>
</dbReference>
<comment type="caution">
    <text evidence="2">The sequence shown here is derived from an EMBL/GenBank/DDBJ whole genome shotgun (WGS) entry which is preliminary data.</text>
</comment>
<dbReference type="EMBL" id="JAGGKC010000010">
    <property type="protein sequence ID" value="MBP1919044.1"/>
    <property type="molecule type" value="Genomic_DNA"/>
</dbReference>
<protein>
    <submittedName>
        <fullName evidence="2">Uncharacterized protein</fullName>
    </submittedName>
</protein>
<organism evidence="2 3">
    <name type="scientific">Youngiibacter multivorans</name>
    <dbReference type="NCBI Taxonomy" id="937251"/>
    <lineage>
        <taxon>Bacteria</taxon>
        <taxon>Bacillati</taxon>
        <taxon>Bacillota</taxon>
        <taxon>Clostridia</taxon>
        <taxon>Eubacteriales</taxon>
        <taxon>Clostridiaceae</taxon>
        <taxon>Youngiibacter</taxon>
    </lineage>
</organism>
<keyword evidence="1" id="KW-0812">Transmembrane</keyword>
<reference evidence="2 3" key="1">
    <citation type="submission" date="2021-03" db="EMBL/GenBank/DDBJ databases">
        <title>Genomic Encyclopedia of Type Strains, Phase IV (KMG-IV): sequencing the most valuable type-strain genomes for metagenomic binning, comparative biology and taxonomic classification.</title>
        <authorList>
            <person name="Goeker M."/>
        </authorList>
    </citation>
    <scope>NUCLEOTIDE SEQUENCE [LARGE SCALE GENOMIC DNA]</scope>
    <source>
        <strain evidence="2 3">DSM 6139</strain>
    </source>
</reference>
<evidence type="ECO:0000313" key="3">
    <source>
        <dbReference type="Proteomes" id="UP001519271"/>
    </source>
</evidence>
<evidence type="ECO:0000313" key="2">
    <source>
        <dbReference type="EMBL" id="MBP1919044.1"/>
    </source>
</evidence>
<gene>
    <name evidence="2" type="ORF">J2Z34_001529</name>
</gene>
<proteinExistence type="predicted"/>
<dbReference type="Proteomes" id="UP001519271">
    <property type="component" value="Unassembled WGS sequence"/>
</dbReference>